<protein>
    <submittedName>
        <fullName evidence="3">(malaria parasite P. vivax) hypothetical protein</fullName>
    </submittedName>
</protein>
<feature type="compositionally biased region" description="Low complexity" evidence="1">
    <location>
        <begin position="329"/>
        <end position="358"/>
    </location>
</feature>
<dbReference type="Proteomes" id="UP000779233">
    <property type="component" value="Unassembled WGS sequence"/>
</dbReference>
<evidence type="ECO:0000313" key="3">
    <source>
        <dbReference type="EMBL" id="CAG9474497.1"/>
    </source>
</evidence>
<feature type="compositionally biased region" description="Polar residues" evidence="1">
    <location>
        <begin position="255"/>
        <end position="272"/>
    </location>
</feature>
<proteinExistence type="predicted"/>
<dbReference type="AlphaFoldDB" id="A0A8S4H7X3"/>
<organism evidence="3 4">
    <name type="scientific">Plasmodium vivax</name>
    <name type="common">malaria parasite P. vivax</name>
    <dbReference type="NCBI Taxonomy" id="5855"/>
    <lineage>
        <taxon>Eukaryota</taxon>
        <taxon>Sar</taxon>
        <taxon>Alveolata</taxon>
        <taxon>Apicomplexa</taxon>
        <taxon>Aconoidasida</taxon>
        <taxon>Haemosporida</taxon>
        <taxon>Plasmodiidae</taxon>
        <taxon>Plasmodium</taxon>
        <taxon>Plasmodium (Plasmodium)</taxon>
    </lineage>
</organism>
<feature type="compositionally biased region" description="Basic and acidic residues" evidence="1">
    <location>
        <begin position="368"/>
        <end position="390"/>
    </location>
</feature>
<keyword evidence="2" id="KW-0472">Membrane</keyword>
<keyword evidence="2" id="KW-1133">Transmembrane helix</keyword>
<name>A0A8S4H7X3_PLAVI</name>
<feature type="transmembrane region" description="Helical" evidence="2">
    <location>
        <begin position="479"/>
        <end position="497"/>
    </location>
</feature>
<keyword evidence="2" id="KW-0812">Transmembrane</keyword>
<feature type="compositionally biased region" description="Low complexity" evidence="1">
    <location>
        <begin position="236"/>
        <end position="254"/>
    </location>
</feature>
<evidence type="ECO:0000256" key="2">
    <source>
        <dbReference type="SAM" id="Phobius"/>
    </source>
</evidence>
<sequence length="500" mass="53990">MFGFTSRISAILKSFQNRNCLSNYAEKKKEIELKINKFGNKSDSDFCRTCISIKQDILKKNDDLKGCYENNTNILKLIEDTDINNFIKRCNPQLKCRVIGSSTTEKKVKGKVSREEACKQSGSCQKGTVLTRAIGAPKPKPEAESTGKILLKDQIPAVKNPISTGAEELTSDKTIAGSPRTKTPPSNSARASPGINDPKVTNLSGTPGTVDPLTASFPDSIHAANDHLDLGLSTDSSQRSHNGESHSSSTSDSSNLGKNLTKGIQSDNQNLGNKPLHVHVAPEKTFENQDQVDGGAGNIISSSDAPREKSLDKNPAARTADGKNIGDKTTSSVFSFSTVSGSQDTGHGSIPSEGGSSEIHSDPVITDRAVHEADNDSSVKDKQPAREVKSNHQLQPQGGNSHDGKLSNQGSQLNQEQGINPEQYQNLEGQSNHDEQFLVRADSKHKGNNNAGETDNNEINSQLEEHTDIFSVVLQYKKYIISGLLPLVILLLLTLLIKVN</sequence>
<gene>
    <name evidence="3" type="ORF">PVW1_100005600</name>
</gene>
<reference evidence="3" key="1">
    <citation type="submission" date="2021-09" db="EMBL/GenBank/DDBJ databases">
        <authorList>
            <consortium name="Pathogen Informatics"/>
        </authorList>
    </citation>
    <scope>NUCLEOTIDE SEQUENCE</scope>
    <source>
        <strain evidence="3">PvW1</strain>
    </source>
</reference>
<feature type="compositionally biased region" description="Polar residues" evidence="1">
    <location>
        <begin position="391"/>
        <end position="414"/>
    </location>
</feature>
<feature type="region of interest" description="Disordered" evidence="1">
    <location>
        <begin position="161"/>
        <end position="218"/>
    </location>
</feature>
<evidence type="ECO:0000256" key="1">
    <source>
        <dbReference type="SAM" id="MobiDB-lite"/>
    </source>
</evidence>
<evidence type="ECO:0000313" key="4">
    <source>
        <dbReference type="Proteomes" id="UP000779233"/>
    </source>
</evidence>
<comment type="caution">
    <text evidence="3">The sequence shown here is derived from an EMBL/GenBank/DDBJ whole genome shotgun (WGS) entry which is preliminary data.</text>
</comment>
<feature type="region of interest" description="Disordered" evidence="1">
    <location>
        <begin position="230"/>
        <end position="414"/>
    </location>
</feature>
<accession>A0A8S4H7X3</accession>
<feature type="compositionally biased region" description="Polar residues" evidence="1">
    <location>
        <begin position="180"/>
        <end position="190"/>
    </location>
</feature>
<dbReference type="EMBL" id="CAJZCX010000005">
    <property type="protein sequence ID" value="CAG9474497.1"/>
    <property type="molecule type" value="Genomic_DNA"/>
</dbReference>